<comment type="similarity">
    <text evidence="1 7">Belongs to the thioredoxin family.</text>
</comment>
<gene>
    <name evidence="10" type="primary">trxA_2</name>
    <name evidence="10" type="ORF">GCM10017584_37490</name>
</gene>
<dbReference type="Proteomes" id="UP001142372">
    <property type="component" value="Unassembled WGS sequence"/>
</dbReference>
<evidence type="ECO:0000259" key="9">
    <source>
        <dbReference type="PROSITE" id="PS51352"/>
    </source>
</evidence>
<keyword evidence="5 8" id="KW-0676">Redox-active center</keyword>
<dbReference type="Gene3D" id="3.40.30.10">
    <property type="entry name" value="Glutaredoxin"/>
    <property type="match status" value="1"/>
</dbReference>
<comment type="caution">
    <text evidence="10">The sequence shown here is derived from an EMBL/GenBank/DDBJ whole genome shotgun (WGS) entry which is preliminary data.</text>
</comment>
<dbReference type="InterPro" id="IPR036249">
    <property type="entry name" value="Thioredoxin-like_sf"/>
</dbReference>
<keyword evidence="11" id="KW-1185">Reference proteome</keyword>
<evidence type="ECO:0000313" key="11">
    <source>
        <dbReference type="Proteomes" id="UP001142372"/>
    </source>
</evidence>
<dbReference type="GO" id="GO:0005829">
    <property type="term" value="C:cytosol"/>
    <property type="evidence" value="ECO:0007669"/>
    <property type="project" value="TreeGrafter"/>
</dbReference>
<dbReference type="NCBIfam" id="TIGR01068">
    <property type="entry name" value="thioredoxin"/>
    <property type="match status" value="1"/>
</dbReference>
<dbReference type="InterPro" id="IPR013766">
    <property type="entry name" value="Thioredoxin_domain"/>
</dbReference>
<reference evidence="10" key="1">
    <citation type="journal article" date="2014" name="Int. J. Syst. Evol. Microbiol.">
        <title>Complete genome sequence of Corynebacterium casei LMG S-19264T (=DSM 44701T), isolated from a smear-ripened cheese.</title>
        <authorList>
            <consortium name="US DOE Joint Genome Institute (JGI-PGF)"/>
            <person name="Walter F."/>
            <person name="Albersmeier A."/>
            <person name="Kalinowski J."/>
            <person name="Ruckert C."/>
        </authorList>
    </citation>
    <scope>NUCLEOTIDE SEQUENCE</scope>
    <source>
        <strain evidence="10">VKM Ac-1401</strain>
    </source>
</reference>
<organism evidence="10 11">
    <name type="scientific">Leifsonia poae</name>
    <dbReference type="NCBI Taxonomy" id="110933"/>
    <lineage>
        <taxon>Bacteria</taxon>
        <taxon>Bacillati</taxon>
        <taxon>Actinomycetota</taxon>
        <taxon>Actinomycetes</taxon>
        <taxon>Micrococcales</taxon>
        <taxon>Microbacteriaceae</taxon>
        <taxon>Leifsonia</taxon>
    </lineage>
</organism>
<dbReference type="PRINTS" id="PR00421">
    <property type="entry name" value="THIOREDOXIN"/>
</dbReference>
<dbReference type="PANTHER" id="PTHR45663:SF11">
    <property type="entry name" value="GEO12009P1"/>
    <property type="match status" value="1"/>
</dbReference>
<feature type="domain" description="Thioredoxin" evidence="9">
    <location>
        <begin position="1"/>
        <end position="108"/>
    </location>
</feature>
<feature type="disulfide bond" description="Redox-active" evidence="8">
    <location>
        <begin position="32"/>
        <end position="35"/>
    </location>
</feature>
<evidence type="ECO:0000256" key="5">
    <source>
        <dbReference type="ARBA" id="ARBA00023284"/>
    </source>
</evidence>
<protein>
    <recommendedName>
        <fullName evidence="6 7">Thioredoxin</fullName>
    </recommendedName>
</protein>
<evidence type="ECO:0000256" key="2">
    <source>
        <dbReference type="ARBA" id="ARBA00022448"/>
    </source>
</evidence>
<accession>A0A9W6HDP6</accession>
<dbReference type="InterPro" id="IPR017937">
    <property type="entry name" value="Thioredoxin_CS"/>
</dbReference>
<dbReference type="RefSeq" id="WP_271178764.1">
    <property type="nucleotide sequence ID" value="NZ_BAAAJO010000003.1"/>
</dbReference>
<evidence type="ECO:0000313" key="10">
    <source>
        <dbReference type="EMBL" id="GLJ78175.1"/>
    </source>
</evidence>
<evidence type="ECO:0000256" key="1">
    <source>
        <dbReference type="ARBA" id="ARBA00008987"/>
    </source>
</evidence>
<dbReference type="PROSITE" id="PS00194">
    <property type="entry name" value="THIOREDOXIN_1"/>
    <property type="match status" value="1"/>
</dbReference>
<evidence type="ECO:0000256" key="7">
    <source>
        <dbReference type="PIRNR" id="PIRNR000077"/>
    </source>
</evidence>
<dbReference type="AlphaFoldDB" id="A0A9W6HDP6"/>
<evidence type="ECO:0000256" key="3">
    <source>
        <dbReference type="ARBA" id="ARBA00022982"/>
    </source>
</evidence>
<name>A0A9W6HDP6_9MICO</name>
<dbReference type="PANTHER" id="PTHR45663">
    <property type="entry name" value="GEO12009P1"/>
    <property type="match status" value="1"/>
</dbReference>
<dbReference type="PIRSF" id="PIRSF000077">
    <property type="entry name" value="Thioredoxin"/>
    <property type="match status" value="1"/>
</dbReference>
<keyword evidence="2" id="KW-0813">Transport</keyword>
<sequence length="108" mass="11889">MTHLTAVTDATFDQTVLSADKTTIVEFWAPWCGPCRALSPILERLAEEHADTITILKINADENLKSAMEYHAMSLPVMKVFQGGEVVKTIVGAKPKPALEFELAPYLT</sequence>
<dbReference type="CDD" id="cd02947">
    <property type="entry name" value="TRX_family"/>
    <property type="match status" value="1"/>
</dbReference>
<evidence type="ECO:0000256" key="6">
    <source>
        <dbReference type="NCBIfam" id="TIGR01068"/>
    </source>
</evidence>
<reference evidence="10" key="2">
    <citation type="submission" date="2023-01" db="EMBL/GenBank/DDBJ databases">
        <authorList>
            <person name="Sun Q."/>
            <person name="Evtushenko L."/>
        </authorList>
    </citation>
    <scope>NUCLEOTIDE SEQUENCE</scope>
    <source>
        <strain evidence="10">VKM Ac-1401</strain>
    </source>
</reference>
<keyword evidence="3" id="KW-0249">Electron transport</keyword>
<dbReference type="SUPFAM" id="SSF52833">
    <property type="entry name" value="Thioredoxin-like"/>
    <property type="match status" value="1"/>
</dbReference>
<proteinExistence type="inferred from homology"/>
<keyword evidence="4 8" id="KW-1015">Disulfide bond</keyword>
<dbReference type="GO" id="GO:0045454">
    <property type="term" value="P:cell redox homeostasis"/>
    <property type="evidence" value="ECO:0007669"/>
    <property type="project" value="TreeGrafter"/>
</dbReference>
<evidence type="ECO:0000256" key="8">
    <source>
        <dbReference type="PIRSR" id="PIRSR000077-4"/>
    </source>
</evidence>
<dbReference type="Pfam" id="PF00085">
    <property type="entry name" value="Thioredoxin"/>
    <property type="match status" value="1"/>
</dbReference>
<dbReference type="FunFam" id="3.40.30.10:FF:000001">
    <property type="entry name" value="Thioredoxin"/>
    <property type="match status" value="1"/>
</dbReference>
<dbReference type="EMBL" id="BSEN01000015">
    <property type="protein sequence ID" value="GLJ78175.1"/>
    <property type="molecule type" value="Genomic_DNA"/>
</dbReference>
<dbReference type="InterPro" id="IPR005746">
    <property type="entry name" value="Thioredoxin"/>
</dbReference>
<dbReference type="GO" id="GO:0015035">
    <property type="term" value="F:protein-disulfide reductase activity"/>
    <property type="evidence" value="ECO:0007669"/>
    <property type="project" value="UniProtKB-UniRule"/>
</dbReference>
<evidence type="ECO:0000256" key="4">
    <source>
        <dbReference type="ARBA" id="ARBA00023157"/>
    </source>
</evidence>
<dbReference type="PROSITE" id="PS51352">
    <property type="entry name" value="THIOREDOXIN_2"/>
    <property type="match status" value="1"/>
</dbReference>